<name>A0A5B8IAK4_9RHOB</name>
<dbReference type="InterPro" id="IPR032466">
    <property type="entry name" value="Metal_Hydrolase"/>
</dbReference>
<evidence type="ECO:0000313" key="11">
    <source>
        <dbReference type="Proteomes" id="UP000318483"/>
    </source>
</evidence>
<keyword evidence="11" id="KW-1185">Reference proteome</keyword>
<dbReference type="Proteomes" id="UP000318483">
    <property type="component" value="Plasmid unnamed4"/>
</dbReference>
<proteinExistence type="inferred from homology"/>
<dbReference type="NCBIfam" id="TIGR00221">
    <property type="entry name" value="nagA"/>
    <property type="match status" value="1"/>
</dbReference>
<feature type="binding site" evidence="8">
    <location>
        <position position="126"/>
    </location>
    <ligand>
        <name>Zn(2+)</name>
        <dbReference type="ChEBI" id="CHEBI:29105"/>
    </ligand>
</feature>
<protein>
    <submittedName>
        <fullName evidence="10">N-acetylglucosamine-6-phosphate deacetylase</fullName>
        <ecNumber evidence="10">3.5.1.25</ecNumber>
    </submittedName>
</protein>
<evidence type="ECO:0000259" key="9">
    <source>
        <dbReference type="Pfam" id="PF01979"/>
    </source>
</evidence>
<dbReference type="OrthoDB" id="9776488at2"/>
<dbReference type="SUPFAM" id="SSF51556">
    <property type="entry name" value="Metallo-dependent hydrolases"/>
    <property type="match status" value="1"/>
</dbReference>
<dbReference type="InterPro" id="IPR006680">
    <property type="entry name" value="Amidohydro-rel"/>
</dbReference>
<dbReference type="CDD" id="cd00854">
    <property type="entry name" value="NagA"/>
    <property type="match status" value="1"/>
</dbReference>
<keyword evidence="3 5" id="KW-0378">Hydrolase</keyword>
<feature type="binding site" evidence="7">
    <location>
        <position position="137"/>
    </location>
    <ligand>
        <name>substrate</name>
    </ligand>
</feature>
<evidence type="ECO:0000313" key="10">
    <source>
        <dbReference type="EMBL" id="QDY71535.1"/>
    </source>
</evidence>
<dbReference type="SUPFAM" id="SSF51338">
    <property type="entry name" value="Composite domain of metallo-dependent hydrolases"/>
    <property type="match status" value="1"/>
</dbReference>
<feature type="binding site" evidence="8">
    <location>
        <position position="192"/>
    </location>
    <ligand>
        <name>Zn(2+)</name>
        <dbReference type="ChEBI" id="CHEBI:29105"/>
    </ligand>
</feature>
<evidence type="ECO:0000256" key="2">
    <source>
        <dbReference type="ARBA" id="ARBA00022723"/>
    </source>
</evidence>
<feature type="binding site" evidence="7">
    <location>
        <begin position="216"/>
        <end position="217"/>
    </location>
    <ligand>
        <name>substrate</name>
    </ligand>
</feature>
<dbReference type="RefSeq" id="WP_146366949.1">
    <property type="nucleotide sequence ID" value="NZ_CP042265.1"/>
</dbReference>
<comment type="cofactor">
    <cofactor evidence="8">
        <name>a divalent metal cation</name>
        <dbReference type="ChEBI" id="CHEBI:60240"/>
    </cofactor>
    <text evidence="8">Binds 1 divalent metal cation per subunit.</text>
</comment>
<evidence type="ECO:0000256" key="4">
    <source>
        <dbReference type="ARBA" id="ARBA00023277"/>
    </source>
</evidence>
<dbReference type="GO" id="GO:0046872">
    <property type="term" value="F:metal ion binding"/>
    <property type="evidence" value="ECO:0007669"/>
    <property type="project" value="UniProtKB-KW"/>
</dbReference>
<evidence type="ECO:0000256" key="1">
    <source>
        <dbReference type="ARBA" id="ARBA00010716"/>
    </source>
</evidence>
<feature type="domain" description="Amidohydrolase-related" evidence="9">
    <location>
        <begin position="50"/>
        <end position="364"/>
    </location>
</feature>
<dbReference type="PANTHER" id="PTHR11113">
    <property type="entry name" value="N-ACETYLGLUCOSAMINE-6-PHOSPHATE DEACETYLASE"/>
    <property type="match status" value="1"/>
</dbReference>
<dbReference type="Pfam" id="PF01979">
    <property type="entry name" value="Amidohydro_1"/>
    <property type="match status" value="1"/>
</dbReference>
<dbReference type="AlphaFoldDB" id="A0A5B8IAK4"/>
<feature type="active site" description="Proton donor/acceptor" evidence="6">
    <location>
        <position position="272"/>
    </location>
</feature>
<evidence type="ECO:0000256" key="5">
    <source>
        <dbReference type="PIRNR" id="PIRNR038994"/>
    </source>
</evidence>
<sequence length="377" mass="39026">MTSTLYTGARIFDGSTLSEGALLVTDGKVAGFGRSDQAADQTVTLDGGVIAPGFVDIQVNGGGGMMFNDAPDVATLNIMAQSHARLGATSILPTLITSSRETTLAAIEAAIEASSTIAGIRGIHLEGPHLSIARKGAHDAKYIRPMDADDLTTLCDAAQHLPALKVTVAPETVTPEQIAALTEAGICVSLGHSDAGTRLCNQAADAGARCVTHLFNAMSQLGNREPGLVGTALARGDLNAGLIADAVHAHPDSMRIALRAKNGPARIFLVSDAMAPAGTDIGWFEMDGRRIERRDGRLTLEDGTLAGADLDLATAVRNLVTLLDVPLSDALAMATSVPAGVAGIEDAGSLRADGPADFIHLDDDLRLTTTWRAGIRQ</sequence>
<dbReference type="PANTHER" id="PTHR11113:SF14">
    <property type="entry name" value="N-ACETYLGLUCOSAMINE-6-PHOSPHATE DEACETYLASE"/>
    <property type="match status" value="1"/>
</dbReference>
<dbReference type="PIRSF" id="PIRSF038994">
    <property type="entry name" value="NagA"/>
    <property type="match status" value="1"/>
</dbReference>
<dbReference type="Gene3D" id="3.20.20.140">
    <property type="entry name" value="Metal-dependent hydrolases"/>
    <property type="match status" value="1"/>
</dbReference>
<reference evidence="10 11" key="1">
    <citation type="submission" date="2019-07" db="EMBL/GenBank/DDBJ databases">
        <title>Litoreibacter alkalisoli sp. nov., isolated from saline-alkaline soil.</title>
        <authorList>
            <person name="Wang S."/>
            <person name="Xu L."/>
            <person name="Xing Y.-T."/>
            <person name="Sun J.-Q."/>
        </authorList>
    </citation>
    <scope>NUCLEOTIDE SEQUENCE [LARGE SCALE GENOMIC DNA]</scope>
    <source>
        <strain evidence="10 11">LN3S51</strain>
        <plasmid evidence="10 11">unnamed4</plasmid>
    </source>
</reference>
<dbReference type="InterPro" id="IPR011059">
    <property type="entry name" value="Metal-dep_hydrolase_composite"/>
</dbReference>
<evidence type="ECO:0000256" key="3">
    <source>
        <dbReference type="ARBA" id="ARBA00022801"/>
    </source>
</evidence>
<geneLocation type="plasmid" evidence="10 11">
    <name>unnamed4</name>
</geneLocation>
<dbReference type="GO" id="GO:0008448">
    <property type="term" value="F:N-acetylglucosamine-6-phosphate deacetylase activity"/>
    <property type="evidence" value="ECO:0007669"/>
    <property type="project" value="UniProtKB-EC"/>
</dbReference>
<dbReference type="EC" id="3.5.1.25" evidence="10"/>
<dbReference type="Gene3D" id="2.30.40.10">
    <property type="entry name" value="Urease, subunit C, domain 1"/>
    <property type="match status" value="1"/>
</dbReference>
<keyword evidence="10" id="KW-0614">Plasmid</keyword>
<organism evidence="10 11">
    <name type="scientific">Qingshengfaniella alkalisoli</name>
    <dbReference type="NCBI Taxonomy" id="2599296"/>
    <lineage>
        <taxon>Bacteria</taxon>
        <taxon>Pseudomonadati</taxon>
        <taxon>Pseudomonadota</taxon>
        <taxon>Alphaproteobacteria</taxon>
        <taxon>Rhodobacterales</taxon>
        <taxon>Paracoccaceae</taxon>
        <taxon>Qingshengfaniella</taxon>
    </lineage>
</organism>
<feature type="binding site" evidence="7">
    <location>
        <position position="248"/>
    </location>
    <ligand>
        <name>substrate</name>
    </ligand>
</feature>
<keyword evidence="4 5" id="KW-0119">Carbohydrate metabolism</keyword>
<feature type="binding site" evidence="8">
    <location>
        <position position="213"/>
    </location>
    <ligand>
        <name>Zn(2+)</name>
        <dbReference type="ChEBI" id="CHEBI:29105"/>
    </ligand>
</feature>
<dbReference type="InterPro" id="IPR003764">
    <property type="entry name" value="GlcNAc_6-P_deAcase"/>
</dbReference>
<gene>
    <name evidence="10" type="primary">nagA</name>
    <name evidence="10" type="ORF">FPZ52_17830</name>
</gene>
<evidence type="ECO:0000256" key="6">
    <source>
        <dbReference type="PIRSR" id="PIRSR038994-1"/>
    </source>
</evidence>
<dbReference type="KEGG" id="lit:FPZ52_17830"/>
<feature type="binding site" evidence="7">
    <location>
        <position position="224"/>
    </location>
    <ligand>
        <name>substrate</name>
    </ligand>
</feature>
<dbReference type="EMBL" id="CP042265">
    <property type="protein sequence ID" value="QDY71535.1"/>
    <property type="molecule type" value="Genomic_DNA"/>
</dbReference>
<keyword evidence="2 8" id="KW-0479">Metal-binding</keyword>
<comment type="similarity">
    <text evidence="1 5">Belongs to the metallo-dependent hydrolases superfamily. NagA family.</text>
</comment>
<dbReference type="GO" id="GO:0006046">
    <property type="term" value="P:N-acetylglucosamine catabolic process"/>
    <property type="evidence" value="ECO:0007669"/>
    <property type="project" value="TreeGrafter"/>
</dbReference>
<evidence type="ECO:0000256" key="8">
    <source>
        <dbReference type="PIRSR" id="PIRSR038994-3"/>
    </source>
</evidence>
<evidence type="ECO:0000256" key="7">
    <source>
        <dbReference type="PIRSR" id="PIRSR038994-2"/>
    </source>
</evidence>
<feature type="binding site" evidence="7">
    <location>
        <begin position="305"/>
        <end position="307"/>
    </location>
    <ligand>
        <name>substrate</name>
    </ligand>
</feature>
<accession>A0A5B8IAK4</accession>